<evidence type="ECO:0000256" key="7">
    <source>
        <dbReference type="ARBA" id="ARBA00023163"/>
    </source>
</evidence>
<dbReference type="InterPro" id="IPR051061">
    <property type="entry name" value="Zinc_finger_trans_reg"/>
</dbReference>
<dbReference type="PROSITE" id="PS00028">
    <property type="entry name" value="ZINC_FINGER_C2H2_1"/>
    <property type="match status" value="4"/>
</dbReference>
<comment type="subcellular location">
    <subcellularLocation>
        <location evidence="1">Nucleus</location>
    </subcellularLocation>
</comment>
<protein>
    <submittedName>
        <fullName evidence="12">Unnamed protein product</fullName>
    </submittedName>
</protein>
<gene>
    <name evidence="12" type="ORF">Pfra01_001400100</name>
</gene>
<dbReference type="InterPro" id="IPR013087">
    <property type="entry name" value="Znf_C2H2_type"/>
</dbReference>
<feature type="domain" description="C2H2-type" evidence="11">
    <location>
        <begin position="363"/>
        <end position="388"/>
    </location>
</feature>
<dbReference type="AlphaFoldDB" id="A0A9W7CVW8"/>
<keyword evidence="2" id="KW-0479">Metal-binding</keyword>
<proteinExistence type="predicted"/>
<dbReference type="PROSITE" id="PS50157">
    <property type="entry name" value="ZINC_FINGER_C2H2_2"/>
    <property type="match status" value="4"/>
</dbReference>
<evidence type="ECO:0000256" key="10">
    <source>
        <dbReference type="SAM" id="MobiDB-lite"/>
    </source>
</evidence>
<keyword evidence="8" id="KW-0539">Nucleus</keyword>
<evidence type="ECO:0000259" key="11">
    <source>
        <dbReference type="PROSITE" id="PS50157"/>
    </source>
</evidence>
<keyword evidence="3" id="KW-0677">Repeat</keyword>
<evidence type="ECO:0000256" key="9">
    <source>
        <dbReference type="PROSITE-ProRule" id="PRU00042"/>
    </source>
</evidence>
<dbReference type="OrthoDB" id="654211at2759"/>
<keyword evidence="6" id="KW-0805">Transcription regulation</keyword>
<reference evidence="12" key="1">
    <citation type="submission" date="2023-04" db="EMBL/GenBank/DDBJ databases">
        <title>Phytophthora fragariaefolia NBRC 109709.</title>
        <authorList>
            <person name="Ichikawa N."/>
            <person name="Sato H."/>
            <person name="Tonouchi N."/>
        </authorList>
    </citation>
    <scope>NUCLEOTIDE SEQUENCE</scope>
    <source>
        <strain evidence="12">NBRC 109709</strain>
    </source>
</reference>
<keyword evidence="13" id="KW-1185">Reference proteome</keyword>
<dbReference type="SMART" id="SM00355">
    <property type="entry name" value="ZnF_C2H2"/>
    <property type="match status" value="4"/>
</dbReference>
<feature type="domain" description="C2H2-type" evidence="11">
    <location>
        <begin position="333"/>
        <end position="362"/>
    </location>
</feature>
<evidence type="ECO:0000256" key="1">
    <source>
        <dbReference type="ARBA" id="ARBA00004123"/>
    </source>
</evidence>
<dbReference type="FunFam" id="3.30.160.60:FF:000125">
    <property type="entry name" value="Putative zinc finger protein 143"/>
    <property type="match status" value="1"/>
</dbReference>
<dbReference type="PANTHER" id="PTHR46179:SF13">
    <property type="entry name" value="C2H2-TYPE DOMAIN-CONTAINING PROTEIN"/>
    <property type="match status" value="1"/>
</dbReference>
<dbReference type="SUPFAM" id="SSF57667">
    <property type="entry name" value="beta-beta-alpha zinc fingers"/>
    <property type="match status" value="2"/>
</dbReference>
<feature type="domain" description="C2H2-type" evidence="11">
    <location>
        <begin position="304"/>
        <end position="333"/>
    </location>
</feature>
<dbReference type="Pfam" id="PF00096">
    <property type="entry name" value="zf-C2H2"/>
    <property type="match status" value="3"/>
</dbReference>
<dbReference type="GO" id="GO:0008270">
    <property type="term" value="F:zinc ion binding"/>
    <property type="evidence" value="ECO:0007669"/>
    <property type="project" value="UniProtKB-KW"/>
</dbReference>
<keyword evidence="4 9" id="KW-0863">Zinc-finger</keyword>
<evidence type="ECO:0000256" key="2">
    <source>
        <dbReference type="ARBA" id="ARBA00022723"/>
    </source>
</evidence>
<evidence type="ECO:0000256" key="6">
    <source>
        <dbReference type="ARBA" id="ARBA00023015"/>
    </source>
</evidence>
<evidence type="ECO:0000256" key="3">
    <source>
        <dbReference type="ARBA" id="ARBA00022737"/>
    </source>
</evidence>
<keyword evidence="5" id="KW-0862">Zinc</keyword>
<comment type="caution">
    <text evidence="12">The sequence shown here is derived from an EMBL/GenBank/DDBJ whole genome shotgun (WGS) entry which is preliminary data.</text>
</comment>
<dbReference type="PANTHER" id="PTHR46179">
    <property type="entry name" value="ZINC FINGER PROTEIN"/>
    <property type="match status" value="1"/>
</dbReference>
<sequence length="489" mass="53290">MATVSCILVFCPVRRDGGPGTAWTSVPEALVYSLKLSAGGSHPAGLYSLSGECAHLPLISSGFDSAFHYRDRLVFQSASQRATVSTAMVQPLWPTWLSRTKGDVRLAALHRLVLGGLARFKFAALGGRVYPRCDLFDNTTSPAYSLASRLDWRPFKPWRRTRTRQAGARLAAACWQVTADQQQQAHEPASSRAGRGRAAERPGGYGRSSSGELTCKLAFYLTATTTSVTVRTSKKAIETTLLAIMDHLNAETVATISTAPAAAPTTSQERERPFQCPVPSCNGRFQRKFTLREHMKTHTGEKPYQCAIRSCAKRFSTSGNLARHRRLHLLKKLECPVEGCTRIFTKSEKLARHLQNHLGSVAHICVVEGCGKTFSTAGNLTRHLRTQHPPGAVAAARAAAPPQLRAPIARPSPLSVAEYSPWSMSTATTTSPAEQSVSVPQAANVSDHEILDVLQCLFVDENPSVSAAPMDQSQDQYRVQNDQPVLLYL</sequence>
<organism evidence="12 13">
    <name type="scientific">Phytophthora fragariaefolia</name>
    <dbReference type="NCBI Taxonomy" id="1490495"/>
    <lineage>
        <taxon>Eukaryota</taxon>
        <taxon>Sar</taxon>
        <taxon>Stramenopiles</taxon>
        <taxon>Oomycota</taxon>
        <taxon>Peronosporomycetes</taxon>
        <taxon>Peronosporales</taxon>
        <taxon>Peronosporaceae</taxon>
        <taxon>Phytophthora</taxon>
    </lineage>
</organism>
<evidence type="ECO:0000313" key="12">
    <source>
        <dbReference type="EMBL" id="GMF42567.1"/>
    </source>
</evidence>
<name>A0A9W7CVW8_9STRA</name>
<keyword evidence="7" id="KW-0804">Transcription</keyword>
<accession>A0A9W7CVW8</accession>
<dbReference type="GO" id="GO:0005634">
    <property type="term" value="C:nucleus"/>
    <property type="evidence" value="ECO:0007669"/>
    <property type="project" value="UniProtKB-SubCell"/>
</dbReference>
<dbReference type="Gene3D" id="3.30.160.60">
    <property type="entry name" value="Classic Zinc Finger"/>
    <property type="match status" value="4"/>
</dbReference>
<evidence type="ECO:0000256" key="8">
    <source>
        <dbReference type="ARBA" id="ARBA00023242"/>
    </source>
</evidence>
<dbReference type="FunFam" id="3.30.160.60:FF:000690">
    <property type="entry name" value="Zinc finger protein 354C"/>
    <property type="match status" value="1"/>
</dbReference>
<evidence type="ECO:0000313" key="13">
    <source>
        <dbReference type="Proteomes" id="UP001165121"/>
    </source>
</evidence>
<dbReference type="Proteomes" id="UP001165121">
    <property type="component" value="Unassembled WGS sequence"/>
</dbReference>
<dbReference type="EMBL" id="BSXT01001454">
    <property type="protein sequence ID" value="GMF42567.1"/>
    <property type="molecule type" value="Genomic_DNA"/>
</dbReference>
<feature type="region of interest" description="Disordered" evidence="10">
    <location>
        <begin position="181"/>
        <end position="210"/>
    </location>
</feature>
<dbReference type="InterPro" id="IPR036236">
    <property type="entry name" value="Znf_C2H2_sf"/>
</dbReference>
<evidence type="ECO:0000256" key="4">
    <source>
        <dbReference type="ARBA" id="ARBA00022771"/>
    </source>
</evidence>
<evidence type="ECO:0000256" key="5">
    <source>
        <dbReference type="ARBA" id="ARBA00022833"/>
    </source>
</evidence>
<feature type="domain" description="C2H2-type" evidence="11">
    <location>
        <begin position="274"/>
        <end position="303"/>
    </location>
</feature>
<dbReference type="GO" id="GO:0006357">
    <property type="term" value="P:regulation of transcription by RNA polymerase II"/>
    <property type="evidence" value="ECO:0007669"/>
    <property type="project" value="TreeGrafter"/>
</dbReference>